<protein>
    <recommendedName>
        <fullName evidence="3">NAD(P)-binding domain-containing protein</fullName>
    </recommendedName>
</protein>
<gene>
    <name evidence="1" type="ORF">CLAFUR5_05950</name>
</gene>
<evidence type="ECO:0000313" key="1">
    <source>
        <dbReference type="EMBL" id="UJO17792.1"/>
    </source>
</evidence>
<evidence type="ECO:0000313" key="2">
    <source>
        <dbReference type="Proteomes" id="UP000756132"/>
    </source>
</evidence>
<name>A0A9Q8P985_PASFU</name>
<dbReference type="OMA" id="MRGECEN"/>
<dbReference type="Gene3D" id="3.40.50.720">
    <property type="entry name" value="NAD(P)-binding Rossmann-like Domain"/>
    <property type="match status" value="1"/>
</dbReference>
<dbReference type="KEGG" id="ffu:CLAFUR5_05950"/>
<accession>A0A9Q8P985</accession>
<dbReference type="EMBL" id="CP090167">
    <property type="protein sequence ID" value="UJO17792.1"/>
    <property type="molecule type" value="Genomic_DNA"/>
</dbReference>
<reference evidence="1" key="1">
    <citation type="submission" date="2021-12" db="EMBL/GenBank/DDBJ databases">
        <authorList>
            <person name="Zaccaron A."/>
            <person name="Stergiopoulos I."/>
        </authorList>
    </citation>
    <scope>NUCLEOTIDE SEQUENCE</scope>
    <source>
        <strain evidence="1">Race5_Kim</strain>
    </source>
</reference>
<dbReference type="AlphaFoldDB" id="A0A9Q8P985"/>
<dbReference type="PANTHER" id="PTHR14097">
    <property type="entry name" value="OXIDOREDUCTASE HTATIP2"/>
    <property type="match status" value="1"/>
</dbReference>
<proteinExistence type="predicted"/>
<dbReference type="OrthoDB" id="3535423at2759"/>
<reference evidence="1" key="2">
    <citation type="journal article" date="2022" name="Microb. Genom.">
        <title>A chromosome-scale genome assembly of the tomato pathogen Cladosporium fulvum reveals a compartmentalized genome architecture and the presence of a dispensable chromosome.</title>
        <authorList>
            <person name="Zaccaron A.Z."/>
            <person name="Chen L.H."/>
            <person name="Samaras A."/>
            <person name="Stergiopoulos I."/>
        </authorList>
    </citation>
    <scope>NUCLEOTIDE SEQUENCE</scope>
    <source>
        <strain evidence="1">Race5_Kim</strain>
    </source>
</reference>
<dbReference type="PANTHER" id="PTHR14097:SF9">
    <property type="entry name" value="EPIMERASE, PUTATIVE (AFU_ORTHOLOGUE AFUA_8G07320)-RELATED"/>
    <property type="match status" value="1"/>
</dbReference>
<sequence>MKLILTGGTGYIDSAVLKRLVADTRITSIVALSRRELPLQDAKLQTIILKDFLHYDESTFQQLHGAEACLWCFGKATSGKEVHLDMTMAAVNALESSLLPMLKPGQVFKFVYLSGHLAEGDQTKSLLFLRGLRKLRGEVENKFIAIQERHPHSWRSYVPRPSMVTNGEPLLSFAMGEIYIPVDELAAALVEVAVAGYEKERIENDELRDTGTVALLKA</sequence>
<dbReference type="InterPro" id="IPR036291">
    <property type="entry name" value="NAD(P)-bd_dom_sf"/>
</dbReference>
<evidence type="ECO:0008006" key="3">
    <source>
        <dbReference type="Google" id="ProtNLM"/>
    </source>
</evidence>
<dbReference type="RefSeq" id="XP_047762158.1">
    <property type="nucleotide sequence ID" value="XM_047905098.1"/>
</dbReference>
<organism evidence="1 2">
    <name type="scientific">Passalora fulva</name>
    <name type="common">Tomato leaf mold</name>
    <name type="synonym">Cladosporium fulvum</name>
    <dbReference type="NCBI Taxonomy" id="5499"/>
    <lineage>
        <taxon>Eukaryota</taxon>
        <taxon>Fungi</taxon>
        <taxon>Dikarya</taxon>
        <taxon>Ascomycota</taxon>
        <taxon>Pezizomycotina</taxon>
        <taxon>Dothideomycetes</taxon>
        <taxon>Dothideomycetidae</taxon>
        <taxon>Mycosphaerellales</taxon>
        <taxon>Mycosphaerellaceae</taxon>
        <taxon>Fulvia</taxon>
    </lineage>
</organism>
<keyword evidence="2" id="KW-1185">Reference proteome</keyword>
<dbReference type="SUPFAM" id="SSF51735">
    <property type="entry name" value="NAD(P)-binding Rossmann-fold domains"/>
    <property type="match status" value="1"/>
</dbReference>
<dbReference type="GeneID" id="71985828"/>
<dbReference type="Proteomes" id="UP000756132">
    <property type="component" value="Chromosome 5"/>
</dbReference>